<feature type="transmembrane region" description="Helical" evidence="7">
    <location>
        <begin position="184"/>
        <end position="202"/>
    </location>
</feature>
<accession>A0A0L8VFH4</accession>
<feature type="transmembrane region" description="Helical" evidence="7">
    <location>
        <begin position="117"/>
        <end position="139"/>
    </location>
</feature>
<dbReference type="STRING" id="1409788.NC99_00580"/>
<dbReference type="OrthoDB" id="9806522at2"/>
<feature type="domain" description="Cation efflux protein transmembrane" evidence="8">
    <location>
        <begin position="18"/>
        <end position="210"/>
    </location>
</feature>
<dbReference type="InterPro" id="IPR002524">
    <property type="entry name" value="Cation_efflux"/>
</dbReference>
<dbReference type="NCBIfam" id="TIGR01297">
    <property type="entry name" value="CDF"/>
    <property type="match status" value="1"/>
</dbReference>
<dbReference type="GO" id="GO:0015341">
    <property type="term" value="F:zinc efflux antiporter activity"/>
    <property type="evidence" value="ECO:0007669"/>
    <property type="project" value="TreeGrafter"/>
</dbReference>
<evidence type="ECO:0000259" key="8">
    <source>
        <dbReference type="Pfam" id="PF01545"/>
    </source>
</evidence>
<evidence type="ECO:0000256" key="4">
    <source>
        <dbReference type="ARBA" id="ARBA00022692"/>
    </source>
</evidence>
<dbReference type="GO" id="GO:0015086">
    <property type="term" value="F:cadmium ion transmembrane transporter activity"/>
    <property type="evidence" value="ECO:0007669"/>
    <property type="project" value="TreeGrafter"/>
</dbReference>
<dbReference type="GO" id="GO:0006882">
    <property type="term" value="P:intracellular zinc ion homeostasis"/>
    <property type="evidence" value="ECO:0007669"/>
    <property type="project" value="TreeGrafter"/>
</dbReference>
<keyword evidence="5 7" id="KW-1133">Transmembrane helix</keyword>
<dbReference type="InterPro" id="IPR050291">
    <property type="entry name" value="CDF_Transporter"/>
</dbReference>
<dbReference type="SUPFAM" id="SSF160240">
    <property type="entry name" value="Cation efflux protein cytoplasmic domain-like"/>
    <property type="match status" value="1"/>
</dbReference>
<dbReference type="Gene3D" id="3.30.70.1350">
    <property type="entry name" value="Cation efflux protein, cytoplasmic domain"/>
    <property type="match status" value="1"/>
</dbReference>
<feature type="transmembrane region" description="Helical" evidence="7">
    <location>
        <begin position="18"/>
        <end position="37"/>
    </location>
</feature>
<dbReference type="Gene3D" id="1.20.1510.10">
    <property type="entry name" value="Cation efflux protein transmembrane domain"/>
    <property type="match status" value="1"/>
</dbReference>
<evidence type="ECO:0000313" key="9">
    <source>
        <dbReference type="EMBL" id="KOH47123.1"/>
    </source>
</evidence>
<dbReference type="SUPFAM" id="SSF161111">
    <property type="entry name" value="Cation efflux protein transmembrane domain-like"/>
    <property type="match status" value="1"/>
</dbReference>
<dbReference type="Pfam" id="PF01545">
    <property type="entry name" value="Cation_efflux"/>
    <property type="match status" value="1"/>
</dbReference>
<evidence type="ECO:0000256" key="3">
    <source>
        <dbReference type="ARBA" id="ARBA00022448"/>
    </source>
</evidence>
<comment type="caution">
    <text evidence="9">The sequence shown here is derived from an EMBL/GenBank/DDBJ whole genome shotgun (WGS) entry which is preliminary data.</text>
</comment>
<dbReference type="Proteomes" id="UP000036958">
    <property type="component" value="Unassembled WGS sequence"/>
</dbReference>
<dbReference type="GO" id="GO:0015093">
    <property type="term" value="F:ferrous iron transmembrane transporter activity"/>
    <property type="evidence" value="ECO:0007669"/>
    <property type="project" value="TreeGrafter"/>
</dbReference>
<organism evidence="9 10">
    <name type="scientific">Sunxiuqinia dokdonensis</name>
    <dbReference type="NCBI Taxonomy" id="1409788"/>
    <lineage>
        <taxon>Bacteria</taxon>
        <taxon>Pseudomonadati</taxon>
        <taxon>Bacteroidota</taxon>
        <taxon>Bacteroidia</taxon>
        <taxon>Marinilabiliales</taxon>
        <taxon>Prolixibacteraceae</taxon>
        <taxon>Sunxiuqinia</taxon>
    </lineage>
</organism>
<dbReference type="AlphaFoldDB" id="A0A0L8VFH4"/>
<reference evidence="10" key="1">
    <citation type="submission" date="2015-07" db="EMBL/GenBank/DDBJ databases">
        <title>Genome sequencing of Sunxiuqinia dokdonensis strain SK.</title>
        <authorList>
            <person name="Ahn S."/>
            <person name="Kim B.-C."/>
        </authorList>
    </citation>
    <scope>NUCLEOTIDE SEQUENCE [LARGE SCALE GENOMIC DNA]</scope>
    <source>
        <strain evidence="10">SK</strain>
    </source>
</reference>
<dbReference type="InterPro" id="IPR036837">
    <property type="entry name" value="Cation_efflux_CTD_sf"/>
</dbReference>
<name>A0A0L8VFH4_9BACT</name>
<keyword evidence="3" id="KW-0813">Transport</keyword>
<gene>
    <name evidence="9" type="ORF">NC99_00580</name>
</gene>
<dbReference type="PATRIC" id="fig|1409788.3.peg.57"/>
<sequence>MIVLEKSQKNLKFKVQRIIAISSVLIFIGKLIAYFLTNSVGILTDALESTVNVTTGFITLYAVYVSLKPKDEDHPFGHGKAEFLSASVEGFLIIIAGIIIIFEAIKRLFIPAEVSQLDIGIIIVAIAGLLNYLIGWYSIKIGKKHNSIALISGGKHLHSDTYSSIGLVIGLVLLYYTKLAWLDSLIALIFGTIIVITGLKILKETTSHLMDEADFKLIEQFGKIIDNNKSNEWIDIHNFKLVKYGNVFHINCDLVLPWNLYLSDAHEEGEKLKKILVSNFPEDIVFNLHTDECFKKYCKNCKREDCKERTNAFEVQLNFDMITFTKEKMEKQLNWKNTRR</sequence>
<evidence type="ECO:0000256" key="7">
    <source>
        <dbReference type="SAM" id="Phobius"/>
    </source>
</evidence>
<feature type="transmembrane region" description="Helical" evidence="7">
    <location>
        <begin position="88"/>
        <end position="105"/>
    </location>
</feature>
<comment type="subcellular location">
    <subcellularLocation>
        <location evidence="1">Membrane</location>
        <topology evidence="1">Multi-pass membrane protein</topology>
    </subcellularLocation>
</comment>
<evidence type="ECO:0000256" key="6">
    <source>
        <dbReference type="ARBA" id="ARBA00023136"/>
    </source>
</evidence>
<evidence type="ECO:0000313" key="10">
    <source>
        <dbReference type="Proteomes" id="UP000036958"/>
    </source>
</evidence>
<protein>
    <submittedName>
        <fullName evidence="9">Cation diffusion facilitator family transporter</fullName>
    </submittedName>
</protein>
<dbReference type="PANTHER" id="PTHR43840">
    <property type="entry name" value="MITOCHONDRIAL METAL TRANSPORTER 1-RELATED"/>
    <property type="match status" value="1"/>
</dbReference>
<keyword evidence="10" id="KW-1185">Reference proteome</keyword>
<keyword evidence="4 7" id="KW-0812">Transmembrane</keyword>
<dbReference type="PANTHER" id="PTHR43840:SF15">
    <property type="entry name" value="MITOCHONDRIAL METAL TRANSPORTER 1-RELATED"/>
    <property type="match status" value="1"/>
</dbReference>
<dbReference type="InterPro" id="IPR027469">
    <property type="entry name" value="Cation_efflux_TMD_sf"/>
</dbReference>
<dbReference type="EMBL" id="LGIA01000004">
    <property type="protein sequence ID" value="KOH47123.1"/>
    <property type="molecule type" value="Genomic_DNA"/>
</dbReference>
<keyword evidence="6 7" id="KW-0472">Membrane</keyword>
<dbReference type="RefSeq" id="WP_053178654.1">
    <property type="nucleotide sequence ID" value="NZ_LGIA01000004.1"/>
</dbReference>
<evidence type="ECO:0000256" key="5">
    <source>
        <dbReference type="ARBA" id="ARBA00022989"/>
    </source>
</evidence>
<evidence type="ECO:0000256" key="2">
    <source>
        <dbReference type="ARBA" id="ARBA00008114"/>
    </source>
</evidence>
<evidence type="ECO:0000256" key="1">
    <source>
        <dbReference type="ARBA" id="ARBA00004141"/>
    </source>
</evidence>
<dbReference type="InterPro" id="IPR058533">
    <property type="entry name" value="Cation_efflux_TM"/>
</dbReference>
<comment type="similarity">
    <text evidence="2">Belongs to the cation diffusion facilitator (CDF) transporter (TC 2.A.4) family.</text>
</comment>
<proteinExistence type="inferred from homology"/>
<dbReference type="GO" id="GO:0005886">
    <property type="term" value="C:plasma membrane"/>
    <property type="evidence" value="ECO:0007669"/>
    <property type="project" value="TreeGrafter"/>
</dbReference>